<proteinExistence type="predicted"/>
<reference evidence="1" key="3">
    <citation type="journal article" date="2017" name="Nature">
        <title>Genome sequence of the progenitor of the wheat D genome Aegilops tauschii.</title>
        <authorList>
            <person name="Luo M.C."/>
            <person name="Gu Y.Q."/>
            <person name="Puiu D."/>
            <person name="Wang H."/>
            <person name="Twardziok S.O."/>
            <person name="Deal K.R."/>
            <person name="Huo N."/>
            <person name="Zhu T."/>
            <person name="Wang L."/>
            <person name="Wang Y."/>
            <person name="McGuire P.E."/>
            <person name="Liu S."/>
            <person name="Long H."/>
            <person name="Ramasamy R.K."/>
            <person name="Rodriguez J.C."/>
            <person name="Van S.L."/>
            <person name="Yuan L."/>
            <person name="Wang Z."/>
            <person name="Xia Z."/>
            <person name="Xiao L."/>
            <person name="Anderson O.D."/>
            <person name="Ouyang S."/>
            <person name="Liang Y."/>
            <person name="Zimin A.V."/>
            <person name="Pertea G."/>
            <person name="Qi P."/>
            <person name="Bennetzen J.L."/>
            <person name="Dai X."/>
            <person name="Dawson M.W."/>
            <person name="Muller H.G."/>
            <person name="Kugler K."/>
            <person name="Rivarola-Duarte L."/>
            <person name="Spannagl M."/>
            <person name="Mayer K.F.X."/>
            <person name="Lu F.H."/>
            <person name="Bevan M.W."/>
            <person name="Leroy P."/>
            <person name="Li P."/>
            <person name="You F.M."/>
            <person name="Sun Q."/>
            <person name="Liu Z."/>
            <person name="Lyons E."/>
            <person name="Wicker T."/>
            <person name="Salzberg S.L."/>
            <person name="Devos K.M."/>
            <person name="Dvorak J."/>
        </authorList>
    </citation>
    <scope>NUCLEOTIDE SEQUENCE [LARGE SCALE GENOMIC DNA]</scope>
    <source>
        <strain evidence="1">cv. AL8/78</strain>
    </source>
</reference>
<dbReference type="Proteomes" id="UP000015105">
    <property type="component" value="Chromosome 7D"/>
</dbReference>
<evidence type="ECO:0000313" key="1">
    <source>
        <dbReference type="EnsemblPlants" id="AET7Gv20807000.23"/>
    </source>
</evidence>
<dbReference type="EnsemblPlants" id="AET7Gv20807000.23">
    <property type="protein sequence ID" value="AET7Gv20807000.23"/>
    <property type="gene ID" value="AET7Gv20807000"/>
</dbReference>
<keyword evidence="2" id="KW-1185">Reference proteome</keyword>
<name>A0A453S3U4_AEGTS</name>
<reference evidence="1" key="4">
    <citation type="submission" date="2019-03" db="UniProtKB">
        <authorList>
            <consortium name="EnsemblPlants"/>
        </authorList>
    </citation>
    <scope>IDENTIFICATION</scope>
</reference>
<reference evidence="2" key="2">
    <citation type="journal article" date="2017" name="Nat. Plants">
        <title>The Aegilops tauschii genome reveals multiple impacts of transposons.</title>
        <authorList>
            <person name="Zhao G."/>
            <person name="Zou C."/>
            <person name="Li K."/>
            <person name="Wang K."/>
            <person name="Li T."/>
            <person name="Gao L."/>
            <person name="Zhang X."/>
            <person name="Wang H."/>
            <person name="Yang Z."/>
            <person name="Liu X."/>
            <person name="Jiang W."/>
            <person name="Mao L."/>
            <person name="Kong X."/>
            <person name="Jiao Y."/>
            <person name="Jia J."/>
        </authorList>
    </citation>
    <scope>NUCLEOTIDE SEQUENCE [LARGE SCALE GENOMIC DNA]</scope>
    <source>
        <strain evidence="2">cv. AL8/78</strain>
    </source>
</reference>
<reference evidence="2" key="1">
    <citation type="journal article" date="2014" name="Science">
        <title>Ancient hybridizations among the ancestral genomes of bread wheat.</title>
        <authorList>
            <consortium name="International Wheat Genome Sequencing Consortium,"/>
            <person name="Marcussen T."/>
            <person name="Sandve S.R."/>
            <person name="Heier L."/>
            <person name="Spannagl M."/>
            <person name="Pfeifer M."/>
            <person name="Jakobsen K.S."/>
            <person name="Wulff B.B."/>
            <person name="Steuernagel B."/>
            <person name="Mayer K.F."/>
            <person name="Olsen O.A."/>
        </authorList>
    </citation>
    <scope>NUCLEOTIDE SEQUENCE [LARGE SCALE GENOMIC DNA]</scope>
    <source>
        <strain evidence="2">cv. AL8/78</strain>
    </source>
</reference>
<dbReference type="Gramene" id="AET7Gv20807000.23">
    <property type="protein sequence ID" value="AET7Gv20807000.23"/>
    <property type="gene ID" value="AET7Gv20807000"/>
</dbReference>
<dbReference type="PANTHER" id="PTHR23032:SF10">
    <property type="entry name" value="OS02G0828100 PROTEIN"/>
    <property type="match status" value="1"/>
</dbReference>
<sequence>MNQEDDAEETALPSAWYEVPSVLHMMAMLRLSRANSLLLPKTSLEGYHAKVRTNALLSRYSLRRPGTWSALCSMFFLGCRPKRGKVFLWTCLKGS</sequence>
<organism evidence="1 2">
    <name type="scientific">Aegilops tauschii subsp. strangulata</name>
    <name type="common">Goatgrass</name>
    <dbReference type="NCBI Taxonomy" id="200361"/>
    <lineage>
        <taxon>Eukaryota</taxon>
        <taxon>Viridiplantae</taxon>
        <taxon>Streptophyta</taxon>
        <taxon>Embryophyta</taxon>
        <taxon>Tracheophyta</taxon>
        <taxon>Spermatophyta</taxon>
        <taxon>Magnoliopsida</taxon>
        <taxon>Liliopsida</taxon>
        <taxon>Poales</taxon>
        <taxon>Poaceae</taxon>
        <taxon>BOP clade</taxon>
        <taxon>Pooideae</taxon>
        <taxon>Triticodae</taxon>
        <taxon>Triticeae</taxon>
        <taxon>Triticinae</taxon>
        <taxon>Aegilops</taxon>
    </lineage>
</organism>
<dbReference type="PANTHER" id="PTHR23032">
    <property type="entry name" value="BRO1 DOMAIN-CONTAINING PROTEIN BROX"/>
    <property type="match status" value="1"/>
</dbReference>
<dbReference type="InterPro" id="IPR038898">
    <property type="entry name" value="BROX"/>
</dbReference>
<dbReference type="AlphaFoldDB" id="A0A453S3U4"/>
<protein>
    <submittedName>
        <fullName evidence="1">Uncharacterized protein</fullName>
    </submittedName>
</protein>
<evidence type="ECO:0000313" key="2">
    <source>
        <dbReference type="Proteomes" id="UP000015105"/>
    </source>
</evidence>
<accession>A0A453S3U4</accession>
<reference evidence="1" key="5">
    <citation type="journal article" date="2021" name="G3 (Bethesda)">
        <title>Aegilops tauschii genome assembly Aet v5.0 features greater sequence contiguity and improved annotation.</title>
        <authorList>
            <person name="Wang L."/>
            <person name="Zhu T."/>
            <person name="Rodriguez J.C."/>
            <person name="Deal K.R."/>
            <person name="Dubcovsky J."/>
            <person name="McGuire P.E."/>
            <person name="Lux T."/>
            <person name="Spannagl M."/>
            <person name="Mayer K.F.X."/>
            <person name="Baldrich P."/>
            <person name="Meyers B.C."/>
            <person name="Huo N."/>
            <person name="Gu Y.Q."/>
            <person name="Zhou H."/>
            <person name="Devos K.M."/>
            <person name="Bennetzen J.L."/>
            <person name="Unver T."/>
            <person name="Budak H."/>
            <person name="Gulick P.J."/>
            <person name="Galiba G."/>
            <person name="Kalapos B."/>
            <person name="Nelson D.R."/>
            <person name="Li P."/>
            <person name="You F.M."/>
            <person name="Luo M.C."/>
            <person name="Dvorak J."/>
        </authorList>
    </citation>
    <scope>NUCLEOTIDE SEQUENCE [LARGE SCALE GENOMIC DNA]</scope>
    <source>
        <strain evidence="1">cv. AL8/78</strain>
    </source>
</reference>